<dbReference type="GO" id="GO:0003735">
    <property type="term" value="F:structural constituent of ribosome"/>
    <property type="evidence" value="ECO:0007669"/>
    <property type="project" value="InterPro"/>
</dbReference>
<comment type="caution">
    <text evidence="11">The sequence shown here is derived from an EMBL/GenBank/DDBJ whole genome shotgun (WGS) entry which is preliminary data.</text>
</comment>
<evidence type="ECO:0000313" key="11">
    <source>
        <dbReference type="EMBL" id="KAA0713197.1"/>
    </source>
</evidence>
<dbReference type="PANTHER" id="PTHR21569">
    <property type="entry name" value="RIBOSOMAL PROTEIN S9"/>
    <property type="match status" value="1"/>
</dbReference>
<keyword evidence="6" id="KW-0687">Ribonucleoprotein</keyword>
<evidence type="ECO:0000256" key="5">
    <source>
        <dbReference type="ARBA" id="ARBA00023128"/>
    </source>
</evidence>
<evidence type="ECO:0000256" key="6">
    <source>
        <dbReference type="ARBA" id="ARBA00023274"/>
    </source>
</evidence>
<keyword evidence="4 11" id="KW-0689">Ribosomal protein</keyword>
<evidence type="ECO:0000256" key="10">
    <source>
        <dbReference type="SAM" id="SignalP"/>
    </source>
</evidence>
<dbReference type="InterPro" id="IPR014721">
    <property type="entry name" value="Ribsml_uS5_D2-typ_fold_subgr"/>
</dbReference>
<evidence type="ECO:0000256" key="8">
    <source>
        <dbReference type="ARBA" id="ARBA00076042"/>
    </source>
</evidence>
<evidence type="ECO:0000256" key="9">
    <source>
        <dbReference type="SAM" id="MobiDB-lite"/>
    </source>
</evidence>
<name>A0A5A9NXW4_9TELE</name>
<dbReference type="AlphaFoldDB" id="A0A5A9NXW4"/>
<dbReference type="Pfam" id="PF00380">
    <property type="entry name" value="Ribosomal_S9"/>
    <property type="match status" value="1"/>
</dbReference>
<dbReference type="GO" id="GO:0005743">
    <property type="term" value="C:mitochondrial inner membrane"/>
    <property type="evidence" value="ECO:0007669"/>
    <property type="project" value="UniProtKB-ARBA"/>
</dbReference>
<dbReference type="Gene3D" id="3.30.230.10">
    <property type="match status" value="1"/>
</dbReference>
<dbReference type="GO" id="GO:0003723">
    <property type="term" value="F:RNA binding"/>
    <property type="evidence" value="ECO:0007669"/>
    <property type="project" value="TreeGrafter"/>
</dbReference>
<dbReference type="FunFam" id="3.30.230.10:FF:000035">
    <property type="entry name" value="28S ribosomal protein S9, mitochondrial"/>
    <property type="match status" value="1"/>
</dbReference>
<reference evidence="11 12" key="1">
    <citation type="journal article" date="2019" name="Mol. Ecol. Resour.">
        <title>Chromosome-level genome assembly of Triplophysa tibetana, a fish adapted to the harsh high-altitude environment of the Tibetan Plateau.</title>
        <authorList>
            <person name="Yang X."/>
            <person name="Liu H."/>
            <person name="Ma Z."/>
            <person name="Zou Y."/>
            <person name="Zou M."/>
            <person name="Mao Y."/>
            <person name="Li X."/>
            <person name="Wang H."/>
            <person name="Chen T."/>
            <person name="Wang W."/>
            <person name="Yang R."/>
        </authorList>
    </citation>
    <scope>NUCLEOTIDE SEQUENCE [LARGE SCALE GENOMIC DNA]</scope>
    <source>
        <strain evidence="11">TTIB1903HZAU</strain>
        <tissue evidence="11">Muscle</tissue>
    </source>
</reference>
<dbReference type="SUPFAM" id="SSF54211">
    <property type="entry name" value="Ribosomal protein S5 domain 2-like"/>
    <property type="match status" value="1"/>
</dbReference>
<evidence type="ECO:0000256" key="2">
    <source>
        <dbReference type="ARBA" id="ARBA00005251"/>
    </source>
</evidence>
<protein>
    <recommendedName>
        <fullName evidence="7">Small ribosomal subunit protein uS9m</fullName>
    </recommendedName>
    <alternativeName>
        <fullName evidence="8">28S ribosomal protein S9, mitochondrial</fullName>
    </alternativeName>
</protein>
<keyword evidence="5" id="KW-0496">Mitochondrion</keyword>
<dbReference type="EMBL" id="SOYY01000013">
    <property type="protein sequence ID" value="KAA0713197.1"/>
    <property type="molecule type" value="Genomic_DNA"/>
</dbReference>
<evidence type="ECO:0000256" key="3">
    <source>
        <dbReference type="ARBA" id="ARBA00022946"/>
    </source>
</evidence>
<evidence type="ECO:0000256" key="7">
    <source>
        <dbReference type="ARBA" id="ARBA00039318"/>
    </source>
</evidence>
<evidence type="ECO:0000256" key="4">
    <source>
        <dbReference type="ARBA" id="ARBA00022980"/>
    </source>
</evidence>
<dbReference type="PANTHER" id="PTHR21569:SF1">
    <property type="entry name" value="SMALL RIBOSOMAL SUBUNIT PROTEIN US9M"/>
    <property type="match status" value="1"/>
</dbReference>
<dbReference type="Proteomes" id="UP000324632">
    <property type="component" value="Chromosome 13"/>
</dbReference>
<dbReference type="InterPro" id="IPR000754">
    <property type="entry name" value="Ribosomal_uS9"/>
</dbReference>
<feature type="compositionally biased region" description="Basic residues" evidence="9">
    <location>
        <begin position="382"/>
        <end position="401"/>
    </location>
</feature>
<comment type="similarity">
    <text evidence="2">Belongs to the universal ribosomal protein uS9 family.</text>
</comment>
<feature type="signal peptide" evidence="10">
    <location>
        <begin position="1"/>
        <end position="21"/>
    </location>
</feature>
<dbReference type="GO" id="GO:0006412">
    <property type="term" value="P:translation"/>
    <property type="evidence" value="ECO:0007669"/>
    <property type="project" value="InterPro"/>
</dbReference>
<evidence type="ECO:0000313" key="12">
    <source>
        <dbReference type="Proteomes" id="UP000324632"/>
    </source>
</evidence>
<dbReference type="InterPro" id="IPR020568">
    <property type="entry name" value="Ribosomal_Su5_D2-typ_SF"/>
</dbReference>
<feature type="region of interest" description="Disordered" evidence="9">
    <location>
        <begin position="377"/>
        <end position="401"/>
    </location>
</feature>
<comment type="subcellular location">
    <subcellularLocation>
        <location evidence="1">Mitochondrion</location>
    </subcellularLocation>
</comment>
<dbReference type="GO" id="GO:0005763">
    <property type="term" value="C:mitochondrial small ribosomal subunit"/>
    <property type="evidence" value="ECO:0007669"/>
    <property type="project" value="TreeGrafter"/>
</dbReference>
<sequence length="401" mass="45909">MATGVCVCGVLFLWGLVTSPATRLPLRHGGPPTEVSYPNRPFTSVAVTKLPVRQICVSASVWRKNLAAAGPKKYTEEFIKKQVEEFEIGKRHLANMMGEDPETFTQEDIDKSIAYLFPSGLFEKRARPIMKHPDQIFPKQTAVQWDADRRPFHFLFYTGKQSYYSLMHDVYEKILAIERHQDKMRNKGLFTSETKQISLFGSRWLVKEEMEELLVENISDQDYMRFIQLMERLLSMPYGSLEEEFVQKFRRQLEVQSSKQEIAPLQYDSQGIAFSVADGRRKSAKASITLRDSGSGNITINGRNYLQYFSVLQDREQLMFPLHFVDMLGRFDIEGSVEGSGHSSQGGALRLAISRALLSFVSEGEVEKMRQAGLLTADPRIKERKKPGQVGARKKFTWKKR</sequence>
<keyword evidence="12" id="KW-1185">Reference proteome</keyword>
<evidence type="ECO:0000256" key="1">
    <source>
        <dbReference type="ARBA" id="ARBA00004173"/>
    </source>
</evidence>
<accession>A0A5A9NXW4</accession>
<gene>
    <name evidence="11" type="ORF">E1301_Tti018406</name>
</gene>
<keyword evidence="3" id="KW-0809">Transit peptide</keyword>
<proteinExistence type="inferred from homology"/>
<organism evidence="11 12">
    <name type="scientific">Triplophysa tibetana</name>
    <dbReference type="NCBI Taxonomy" id="1572043"/>
    <lineage>
        <taxon>Eukaryota</taxon>
        <taxon>Metazoa</taxon>
        <taxon>Chordata</taxon>
        <taxon>Craniata</taxon>
        <taxon>Vertebrata</taxon>
        <taxon>Euteleostomi</taxon>
        <taxon>Actinopterygii</taxon>
        <taxon>Neopterygii</taxon>
        <taxon>Teleostei</taxon>
        <taxon>Ostariophysi</taxon>
        <taxon>Cypriniformes</taxon>
        <taxon>Nemacheilidae</taxon>
        <taxon>Triplophysa</taxon>
    </lineage>
</organism>
<keyword evidence="10" id="KW-0732">Signal</keyword>
<feature type="chain" id="PRO_5022696918" description="Small ribosomal subunit protein uS9m" evidence="10">
    <location>
        <begin position="22"/>
        <end position="401"/>
    </location>
</feature>